<feature type="transmembrane region" description="Helical" evidence="1">
    <location>
        <begin position="357"/>
        <end position="381"/>
    </location>
</feature>
<dbReference type="OrthoDB" id="31282at2157"/>
<dbReference type="PANTHER" id="PTHR38815">
    <property type="entry name" value="HYPOTHETICAL MEMBRANE PROTEIN, CONSERVED, DUF373 FAMILY"/>
    <property type="match status" value="1"/>
</dbReference>
<keyword evidence="1" id="KW-0472">Membrane</keyword>
<sequence length="395" mass="43630">MPNWSQLDNKVDLRKNKNYDNLGRFQNFTKVIVICIDRDDDIGIKGGIETPIIGKEACINAGTRLAIEDPEDSDCNAIFGAVKSYDEFKMKGYDVEIALVAGKYNRGIEGDIKIAQEIDKVLEAYAADGAVVISDGEDDETAIPLIQGRVPIISIQRIIVRQSRSVEYSYAVLARYIKILFYDPRYSKFFLGLPGALLVTSGLSIIFGFSREAFALGISILGAAFILRAFDIDKSLSTLSKPSPSAFIRVFSYFAGTMIIIASILNGISHIPPEIIESNKEITSLITNKIVLSNFANGTITLLWIGIATIFAGVLLSNWFKGSIKIIYDILRLVVLGLFYIPMLQLTSLITERGNPFNLISSLLIGLAITLIAATFLFQYFRNRKGGEALKHDDQ</sequence>
<dbReference type="GeneID" id="39420246"/>
<dbReference type="InterPro" id="IPR007254">
    <property type="entry name" value="DUF373"/>
</dbReference>
<protein>
    <recommendedName>
        <fullName evidence="4">DUF373 family protein</fullName>
    </recommendedName>
</protein>
<feature type="transmembrane region" description="Helical" evidence="1">
    <location>
        <begin position="330"/>
        <end position="351"/>
    </location>
</feature>
<evidence type="ECO:0000313" key="3">
    <source>
        <dbReference type="Proteomes" id="UP000294299"/>
    </source>
</evidence>
<evidence type="ECO:0000313" key="2">
    <source>
        <dbReference type="EMBL" id="VFJ13073.1"/>
    </source>
</evidence>
<evidence type="ECO:0008006" key="4">
    <source>
        <dbReference type="Google" id="ProtNLM"/>
    </source>
</evidence>
<accession>A0A484I8L9</accession>
<dbReference type="PANTHER" id="PTHR38815:SF1">
    <property type="entry name" value="DUF373 FAMILY PROTEIN"/>
    <property type="match status" value="1"/>
</dbReference>
<feature type="transmembrane region" description="Helical" evidence="1">
    <location>
        <begin position="213"/>
        <end position="230"/>
    </location>
</feature>
<keyword evidence="3" id="KW-1185">Reference proteome</keyword>
<keyword evidence="1" id="KW-0812">Transmembrane</keyword>
<feature type="transmembrane region" description="Helical" evidence="1">
    <location>
        <begin position="250"/>
        <end position="271"/>
    </location>
</feature>
<proteinExistence type="predicted"/>
<feature type="transmembrane region" description="Helical" evidence="1">
    <location>
        <begin position="291"/>
        <end position="318"/>
    </location>
</feature>
<evidence type="ECO:0000256" key="1">
    <source>
        <dbReference type="SAM" id="Phobius"/>
    </source>
</evidence>
<reference evidence="2 3" key="1">
    <citation type="submission" date="2019-02" db="EMBL/GenBank/DDBJ databases">
        <authorList>
            <person name="Lehtovirta-Morley E L."/>
        </authorList>
    </citation>
    <scope>NUCLEOTIDE SEQUENCE [LARGE SCALE GENOMIC DNA]</scope>
    <source>
        <strain evidence="2">NFRAN1</strain>
    </source>
</reference>
<dbReference type="Pfam" id="PF04123">
    <property type="entry name" value="DUF373"/>
    <property type="match status" value="1"/>
</dbReference>
<dbReference type="RefSeq" id="WP_134483042.1">
    <property type="nucleotide sequence ID" value="NZ_LR216287.1"/>
</dbReference>
<keyword evidence="1" id="KW-1133">Transmembrane helix</keyword>
<dbReference type="KEGG" id="nfn:NFRAN_0751"/>
<organism evidence="2 3">
    <name type="scientific">Candidatus Nitrosocosmicus franklandianus</name>
    <dbReference type="NCBI Taxonomy" id="1798806"/>
    <lineage>
        <taxon>Archaea</taxon>
        <taxon>Nitrososphaerota</taxon>
        <taxon>Nitrososphaeria</taxon>
        <taxon>Nitrososphaerales</taxon>
        <taxon>Nitrososphaeraceae</taxon>
        <taxon>Candidatus Nitrosocosmicus</taxon>
    </lineage>
</organism>
<dbReference type="EMBL" id="LR216287">
    <property type="protein sequence ID" value="VFJ13073.1"/>
    <property type="molecule type" value="Genomic_DNA"/>
</dbReference>
<dbReference type="Proteomes" id="UP000294299">
    <property type="component" value="Chromosome NFRAN"/>
</dbReference>
<dbReference type="AlphaFoldDB" id="A0A484I8L9"/>
<gene>
    <name evidence="2" type="ORF">NFRAN_0751</name>
</gene>
<name>A0A484I8L9_9ARCH</name>
<feature type="transmembrane region" description="Helical" evidence="1">
    <location>
        <begin position="189"/>
        <end position="207"/>
    </location>
</feature>